<dbReference type="KEGG" id="pbu:L21SP3_01092"/>
<name>A0A1Q2HPA9_9BACT</name>
<dbReference type="Pfam" id="PF02397">
    <property type="entry name" value="Bac_transf"/>
    <property type="match status" value="1"/>
</dbReference>
<dbReference type="PANTHER" id="PTHR30576:SF0">
    <property type="entry name" value="UNDECAPRENYL-PHOSPHATE N-ACETYLGALACTOSAMINYL 1-PHOSPHATE TRANSFERASE-RELATED"/>
    <property type="match status" value="1"/>
</dbReference>
<evidence type="ECO:0000256" key="1">
    <source>
        <dbReference type="ARBA" id="ARBA00006464"/>
    </source>
</evidence>
<dbReference type="STRING" id="1940790.L21SP3_01092"/>
<feature type="domain" description="Bacterial sugar transferase" evidence="3">
    <location>
        <begin position="6"/>
        <end position="182"/>
    </location>
</feature>
<accession>A0A1Q2HPA9</accession>
<keyword evidence="2" id="KW-0812">Transmembrane</keyword>
<dbReference type="RefSeq" id="WP_227806822.1">
    <property type="nucleotide sequence ID" value="NZ_CP019633.1"/>
</dbReference>
<feature type="transmembrane region" description="Helical" evidence="2">
    <location>
        <begin position="12"/>
        <end position="32"/>
    </location>
</feature>
<dbReference type="GO" id="GO:0016780">
    <property type="term" value="F:phosphotransferase activity, for other substituted phosphate groups"/>
    <property type="evidence" value="ECO:0007669"/>
    <property type="project" value="TreeGrafter"/>
</dbReference>
<evidence type="ECO:0000313" key="5">
    <source>
        <dbReference type="Proteomes" id="UP000188273"/>
    </source>
</evidence>
<evidence type="ECO:0000313" key="4">
    <source>
        <dbReference type="EMBL" id="AQQ09289.1"/>
    </source>
</evidence>
<keyword evidence="4" id="KW-0808">Transferase</keyword>
<dbReference type="InterPro" id="IPR003362">
    <property type="entry name" value="Bact_transf"/>
</dbReference>
<protein>
    <submittedName>
        <fullName evidence="4">Putative sugar transferase EpsL</fullName>
        <ecNumber evidence="4">2.-.-.-</ecNumber>
    </submittedName>
</protein>
<dbReference type="EC" id="2.-.-.-" evidence="4"/>
<dbReference type="EMBL" id="CP019633">
    <property type="protein sequence ID" value="AQQ09289.1"/>
    <property type="molecule type" value="Genomic_DNA"/>
</dbReference>
<keyword evidence="2" id="KW-0472">Membrane</keyword>
<dbReference type="Proteomes" id="UP000188273">
    <property type="component" value="Chromosome"/>
</dbReference>
<gene>
    <name evidence="4" type="primary">epsL_2</name>
    <name evidence="4" type="ORF">L21SP3_01092</name>
</gene>
<sequence length="203" mass="22970">MSDCVKRLIDLTVSLAALLVLWPVILLIAAAVRLESRGNPFFLQERAGRNAKPFTMIKFRTMRADADPFGNSPKTSDDPRITKTGRLLRETSLDELPQLVNVLKGQMSLVGPRPLYVSQIAEWNERQKRRLEAKPGITGLAQISGRGSLTIEEKLELDVEYVETRNLINDLKILLRTFTGVFAKSDIYEKKYSENQHTRSGKQ</sequence>
<keyword evidence="2" id="KW-1133">Transmembrane helix</keyword>
<dbReference type="PANTHER" id="PTHR30576">
    <property type="entry name" value="COLANIC BIOSYNTHESIS UDP-GLUCOSE LIPID CARRIER TRANSFERASE"/>
    <property type="match status" value="1"/>
</dbReference>
<evidence type="ECO:0000256" key="2">
    <source>
        <dbReference type="SAM" id="Phobius"/>
    </source>
</evidence>
<proteinExistence type="inferred from homology"/>
<organism evidence="4 5">
    <name type="scientific">Sedimentisphaera cyanobacteriorum</name>
    <dbReference type="NCBI Taxonomy" id="1940790"/>
    <lineage>
        <taxon>Bacteria</taxon>
        <taxon>Pseudomonadati</taxon>
        <taxon>Planctomycetota</taxon>
        <taxon>Phycisphaerae</taxon>
        <taxon>Sedimentisphaerales</taxon>
        <taxon>Sedimentisphaeraceae</taxon>
        <taxon>Sedimentisphaera</taxon>
    </lineage>
</organism>
<reference evidence="5" key="1">
    <citation type="submission" date="2017-02" db="EMBL/GenBank/DDBJ databases">
        <title>Comparative genomics and description of representatives of a novel lineage of planctomycetes thriving in anoxic sediments.</title>
        <authorList>
            <person name="Spring S."/>
            <person name="Bunk B."/>
            <person name="Sproer C."/>
            <person name="Klenk H.-P."/>
        </authorList>
    </citation>
    <scope>NUCLEOTIDE SEQUENCE [LARGE SCALE GENOMIC DNA]</scope>
    <source>
        <strain evidence="5">L21-RPul-D3</strain>
    </source>
</reference>
<dbReference type="AlphaFoldDB" id="A0A1Q2HPA9"/>
<comment type="similarity">
    <text evidence="1">Belongs to the bacterial sugar transferase family.</text>
</comment>
<keyword evidence="5" id="KW-1185">Reference proteome</keyword>
<evidence type="ECO:0000259" key="3">
    <source>
        <dbReference type="Pfam" id="PF02397"/>
    </source>
</evidence>